<evidence type="ECO:0000313" key="1">
    <source>
        <dbReference type="EMBL" id="HEU97454.1"/>
    </source>
</evidence>
<accession>A0A7C2YRP6</accession>
<reference evidence="1" key="1">
    <citation type="journal article" date="2020" name="mSystems">
        <title>Genome- and Community-Level Interaction Insights into Carbon Utilization and Element Cycling Functions of Hydrothermarchaeota in Hydrothermal Sediment.</title>
        <authorList>
            <person name="Zhou Z."/>
            <person name="Liu Y."/>
            <person name="Xu W."/>
            <person name="Pan J."/>
            <person name="Luo Z.H."/>
            <person name="Li M."/>
        </authorList>
    </citation>
    <scope>NUCLEOTIDE SEQUENCE [LARGE SCALE GENOMIC DNA]</scope>
    <source>
        <strain evidence="1">SpSt-1259</strain>
    </source>
</reference>
<protein>
    <submittedName>
        <fullName evidence="1">Uncharacterized protein</fullName>
    </submittedName>
</protein>
<dbReference type="AlphaFoldDB" id="A0A7C2YRP6"/>
<gene>
    <name evidence="1" type="ORF">ENO36_01165</name>
</gene>
<sequence>MKNVLYDINKLKNLLTEEDNELKLERLSYDNKLLFIEYFSSDERAVRRAVEIMKKATQLYSR</sequence>
<name>A0A7C2YRP6_9CREN</name>
<dbReference type="EMBL" id="DSFE01000034">
    <property type="protein sequence ID" value="HEU97454.1"/>
    <property type="molecule type" value="Genomic_DNA"/>
</dbReference>
<dbReference type="Proteomes" id="UP000885664">
    <property type="component" value="Unassembled WGS sequence"/>
</dbReference>
<comment type="caution">
    <text evidence="1">The sequence shown here is derived from an EMBL/GenBank/DDBJ whole genome shotgun (WGS) entry which is preliminary data.</text>
</comment>
<proteinExistence type="predicted"/>
<organism evidence="1">
    <name type="scientific">Fervidicoccus fontis</name>
    <dbReference type="NCBI Taxonomy" id="683846"/>
    <lineage>
        <taxon>Archaea</taxon>
        <taxon>Thermoproteota</taxon>
        <taxon>Thermoprotei</taxon>
        <taxon>Fervidicoccales</taxon>
        <taxon>Fervidicoccaceae</taxon>
        <taxon>Fervidicoccus</taxon>
    </lineage>
</organism>